<protein>
    <submittedName>
        <fullName evidence="2">Putative transposase</fullName>
    </submittedName>
</protein>
<dbReference type="InterPro" id="IPR036515">
    <property type="entry name" value="Transposase_17_sf"/>
</dbReference>
<name>A0A554LKX1_9BACT</name>
<dbReference type="PANTHER" id="PTHR34322">
    <property type="entry name" value="TRANSPOSASE, Y1_TNP DOMAIN-CONTAINING"/>
    <property type="match status" value="1"/>
</dbReference>
<organism evidence="2 3">
    <name type="scientific">Candidatus Berkelbacteria bacterium Licking1014_85</name>
    <dbReference type="NCBI Taxonomy" id="2017148"/>
    <lineage>
        <taxon>Bacteria</taxon>
        <taxon>Candidatus Berkelbacteria</taxon>
    </lineage>
</organism>
<feature type="domain" description="Transposase IS200-like" evidence="1">
    <location>
        <begin position="9"/>
        <end position="124"/>
    </location>
</feature>
<comment type="caution">
    <text evidence="2">The sequence shown here is derived from an EMBL/GenBank/DDBJ whole genome shotgun (WGS) entry which is preliminary data.</text>
</comment>
<evidence type="ECO:0000313" key="2">
    <source>
        <dbReference type="EMBL" id="TSC93516.1"/>
    </source>
</evidence>
<evidence type="ECO:0000313" key="3">
    <source>
        <dbReference type="Proteomes" id="UP000315589"/>
    </source>
</evidence>
<accession>A0A554LKX1</accession>
<dbReference type="SMART" id="SM01321">
    <property type="entry name" value="Y1_Tnp"/>
    <property type="match status" value="1"/>
</dbReference>
<dbReference type="Proteomes" id="UP000315589">
    <property type="component" value="Unassembled WGS sequence"/>
</dbReference>
<dbReference type="Gene3D" id="3.30.70.1290">
    <property type="entry name" value="Transposase IS200-like"/>
    <property type="match status" value="1"/>
</dbReference>
<dbReference type="EMBL" id="VMGI01000025">
    <property type="protein sequence ID" value="TSC93516.1"/>
    <property type="molecule type" value="Genomic_DNA"/>
</dbReference>
<gene>
    <name evidence="2" type="ORF">CEN91_226</name>
</gene>
<proteinExistence type="predicted"/>
<dbReference type="InterPro" id="IPR002686">
    <property type="entry name" value="Transposase_17"/>
</dbReference>
<dbReference type="GO" id="GO:0004803">
    <property type="term" value="F:transposase activity"/>
    <property type="evidence" value="ECO:0007669"/>
    <property type="project" value="InterPro"/>
</dbReference>
<dbReference type="PANTHER" id="PTHR34322:SF2">
    <property type="entry name" value="TRANSPOSASE IS200-LIKE DOMAIN-CONTAINING PROTEIN"/>
    <property type="match status" value="1"/>
</dbReference>
<reference evidence="2 3" key="1">
    <citation type="submission" date="2017-07" db="EMBL/GenBank/DDBJ databases">
        <title>Mechanisms for carbon and nitrogen cycling indicate functional differentiation within the Candidate Phyla Radiation.</title>
        <authorList>
            <person name="Danczak R.E."/>
            <person name="Johnston M.D."/>
            <person name="Kenah C."/>
            <person name="Slattery M."/>
            <person name="Wrighton K.C."/>
            <person name="Wilkins M.J."/>
        </authorList>
    </citation>
    <scope>NUCLEOTIDE SEQUENCE [LARGE SCALE GENOMIC DNA]</scope>
    <source>
        <strain evidence="2">Licking1014_85</strain>
    </source>
</reference>
<dbReference type="GO" id="GO:0003677">
    <property type="term" value="F:DNA binding"/>
    <property type="evidence" value="ECO:0007669"/>
    <property type="project" value="InterPro"/>
</dbReference>
<sequence length="210" mass="25488">MPRQPRLLLSQSYYHIMTRGNNKNIVFKCDADYQYYLSLILRYKAEHSFELYHYCLMSNHTHFLVKTKKAKNFSVFMKKINLAYFHHYRQEYGWIGHFWQGRYKSKPVGRDEYFIEAGKYIELNPVRKGIVNNPDNYPYSSYRYYAYGDNNQLITEDVFYCEMGKSNKDCQEKYKELIVSEIMISNYKKTVWGTPKECYKESQKIKRYLK</sequence>
<dbReference type="AlphaFoldDB" id="A0A554LKX1"/>
<dbReference type="Pfam" id="PF01797">
    <property type="entry name" value="Y1_Tnp"/>
    <property type="match status" value="1"/>
</dbReference>
<dbReference type="GO" id="GO:0006313">
    <property type="term" value="P:DNA transposition"/>
    <property type="evidence" value="ECO:0007669"/>
    <property type="project" value="InterPro"/>
</dbReference>
<evidence type="ECO:0000259" key="1">
    <source>
        <dbReference type="SMART" id="SM01321"/>
    </source>
</evidence>
<dbReference type="SUPFAM" id="SSF143422">
    <property type="entry name" value="Transposase IS200-like"/>
    <property type="match status" value="1"/>
</dbReference>